<proteinExistence type="predicted"/>
<name>A0ABU0LJW1_XANAG</name>
<evidence type="ECO:0008006" key="3">
    <source>
        <dbReference type="Google" id="ProtNLM"/>
    </source>
</evidence>
<dbReference type="InterPro" id="IPR054496">
    <property type="entry name" value="E217_GP41"/>
</dbReference>
<organism evidence="1 2">
    <name type="scientific">Xanthobacter agilis</name>
    <dbReference type="NCBI Taxonomy" id="47492"/>
    <lineage>
        <taxon>Bacteria</taxon>
        <taxon>Pseudomonadati</taxon>
        <taxon>Pseudomonadota</taxon>
        <taxon>Alphaproteobacteria</taxon>
        <taxon>Hyphomicrobiales</taxon>
        <taxon>Xanthobacteraceae</taxon>
        <taxon>Xanthobacter</taxon>
    </lineage>
</organism>
<dbReference type="EMBL" id="JAUSVY010000018">
    <property type="protein sequence ID" value="MDQ0507424.1"/>
    <property type="molecule type" value="Genomic_DNA"/>
</dbReference>
<accession>A0ABU0LJW1</accession>
<evidence type="ECO:0000313" key="1">
    <source>
        <dbReference type="EMBL" id="MDQ0507424.1"/>
    </source>
</evidence>
<keyword evidence="2" id="KW-1185">Reference proteome</keyword>
<protein>
    <recommendedName>
        <fullName evidence="3">Bacteriophage protein</fullName>
    </recommendedName>
</protein>
<sequence length="321" mass="35307">MTRQWIRQCRLYVGTGSEAIDVSDLRIRFNVEMATRSTPWRADVTISNLSNETANKISKNEYAKVTLQAGYDGNFATIFDGQIVQKRGPARETPVDTYFNIQARTEQTAYSYAVMSKTLASGHTFRDQVDACLDALKPYGISAGNIPDLGSVKMPRGRAMFGMVRHQLRTIGQAVGASWWIKGGKLQIVKYGETLSGNTVVLNSGTGMIGMPVQTMDGGVEARCLLNPRLEVGGVVQIDESSIQRTKLTLTSTESEKVQQSWLQNSIAADGLYKIVFLSHIGDTRGTEWYSDIVGIPLSGKFIPKRVSQETFADVTGYIAQ</sequence>
<dbReference type="RefSeq" id="WP_237345809.1">
    <property type="nucleotide sequence ID" value="NZ_JABWGX010000013.1"/>
</dbReference>
<gene>
    <name evidence="1" type="ORF">QOZ94_004248</name>
</gene>
<dbReference type="Pfam" id="PF22759">
    <property type="entry name" value="E217_GP41"/>
    <property type="match status" value="1"/>
</dbReference>
<dbReference type="NCBIfam" id="NF047561">
    <property type="entry name" value="orf58_phage_fam"/>
    <property type="match status" value="1"/>
</dbReference>
<reference evidence="1 2" key="1">
    <citation type="submission" date="2023-07" db="EMBL/GenBank/DDBJ databases">
        <title>Genomic Encyclopedia of Type Strains, Phase IV (KMG-IV): sequencing the most valuable type-strain genomes for metagenomic binning, comparative biology and taxonomic classification.</title>
        <authorList>
            <person name="Goeker M."/>
        </authorList>
    </citation>
    <scope>NUCLEOTIDE SEQUENCE [LARGE SCALE GENOMIC DNA]</scope>
    <source>
        <strain evidence="1 2">DSM 3770</strain>
    </source>
</reference>
<evidence type="ECO:0000313" key="2">
    <source>
        <dbReference type="Proteomes" id="UP001241747"/>
    </source>
</evidence>
<comment type="caution">
    <text evidence="1">The sequence shown here is derived from an EMBL/GenBank/DDBJ whole genome shotgun (WGS) entry which is preliminary data.</text>
</comment>
<dbReference type="Proteomes" id="UP001241747">
    <property type="component" value="Unassembled WGS sequence"/>
</dbReference>